<feature type="region of interest" description="Disordered" evidence="1">
    <location>
        <begin position="511"/>
        <end position="536"/>
    </location>
</feature>
<dbReference type="PANTHER" id="PTHR19964">
    <property type="entry name" value="MULTIPLE PDZ DOMAIN PROTEIN"/>
    <property type="match status" value="1"/>
</dbReference>
<feature type="compositionally biased region" description="Low complexity" evidence="1">
    <location>
        <begin position="525"/>
        <end position="535"/>
    </location>
</feature>
<feature type="compositionally biased region" description="Low complexity" evidence="1">
    <location>
        <begin position="415"/>
        <end position="447"/>
    </location>
</feature>
<feature type="compositionally biased region" description="Polar residues" evidence="1">
    <location>
        <begin position="515"/>
        <end position="524"/>
    </location>
</feature>
<feature type="region of interest" description="Disordered" evidence="1">
    <location>
        <begin position="576"/>
        <end position="610"/>
    </location>
</feature>
<dbReference type="Gene3D" id="2.30.42.10">
    <property type="match status" value="2"/>
</dbReference>
<feature type="compositionally biased region" description="Low complexity" evidence="1">
    <location>
        <begin position="1343"/>
        <end position="1369"/>
    </location>
</feature>
<feature type="compositionally biased region" description="Low complexity" evidence="1">
    <location>
        <begin position="1432"/>
        <end position="1451"/>
    </location>
</feature>
<feature type="compositionally biased region" description="Low complexity" evidence="1">
    <location>
        <begin position="1473"/>
        <end position="1502"/>
    </location>
</feature>
<feature type="compositionally biased region" description="Polar residues" evidence="1">
    <location>
        <begin position="95"/>
        <end position="113"/>
    </location>
</feature>
<dbReference type="InterPro" id="IPR036034">
    <property type="entry name" value="PDZ_sf"/>
</dbReference>
<protein>
    <submittedName>
        <fullName evidence="3">(Mediterranean fruit fly) hypothetical protein</fullName>
    </submittedName>
</protein>
<dbReference type="CDD" id="cd00136">
    <property type="entry name" value="PDZ_canonical"/>
    <property type="match status" value="1"/>
</dbReference>
<dbReference type="OrthoDB" id="6022711at2759"/>
<feature type="compositionally biased region" description="Polar residues" evidence="1">
    <location>
        <begin position="467"/>
        <end position="485"/>
    </location>
</feature>
<dbReference type="PANTHER" id="PTHR19964:SF95">
    <property type="entry name" value="ARC, ISOFORM A"/>
    <property type="match status" value="1"/>
</dbReference>
<dbReference type="Proteomes" id="UP000606786">
    <property type="component" value="Unassembled WGS sequence"/>
</dbReference>
<feature type="region of interest" description="Disordered" evidence="1">
    <location>
        <begin position="156"/>
        <end position="184"/>
    </location>
</feature>
<feature type="region of interest" description="Disordered" evidence="1">
    <location>
        <begin position="362"/>
        <end position="399"/>
    </location>
</feature>
<dbReference type="Pfam" id="PF00595">
    <property type="entry name" value="PDZ"/>
    <property type="match status" value="2"/>
</dbReference>
<gene>
    <name evidence="3" type="ORF">CCAP1982_LOCUS20887</name>
</gene>
<dbReference type="EMBL" id="CAJHJT010000056">
    <property type="protein sequence ID" value="CAD7012785.1"/>
    <property type="molecule type" value="Genomic_DNA"/>
</dbReference>
<feature type="compositionally biased region" description="Low complexity" evidence="1">
    <location>
        <begin position="1399"/>
        <end position="1411"/>
    </location>
</feature>
<feature type="compositionally biased region" description="Basic residues" evidence="1">
    <location>
        <begin position="1452"/>
        <end position="1464"/>
    </location>
</feature>
<feature type="region of interest" description="Disordered" evidence="1">
    <location>
        <begin position="84"/>
        <end position="119"/>
    </location>
</feature>
<feature type="domain" description="PDZ" evidence="2">
    <location>
        <begin position="906"/>
        <end position="972"/>
    </location>
</feature>
<dbReference type="SUPFAM" id="SSF50156">
    <property type="entry name" value="PDZ domain-like"/>
    <property type="match status" value="2"/>
</dbReference>
<evidence type="ECO:0000259" key="2">
    <source>
        <dbReference type="PROSITE" id="PS50106"/>
    </source>
</evidence>
<feature type="compositionally biased region" description="Polar residues" evidence="1">
    <location>
        <begin position="1503"/>
        <end position="1512"/>
    </location>
</feature>
<feature type="domain" description="PDZ" evidence="2">
    <location>
        <begin position="1549"/>
        <end position="1623"/>
    </location>
</feature>
<dbReference type="InterPro" id="IPR051342">
    <property type="entry name" value="PDZ_scaffold"/>
</dbReference>
<keyword evidence="4" id="KW-1185">Reference proteome</keyword>
<proteinExistence type="predicted"/>
<feature type="region of interest" description="Disordered" evidence="1">
    <location>
        <begin position="322"/>
        <end position="343"/>
    </location>
</feature>
<comment type="caution">
    <text evidence="3">The sequence shown here is derived from an EMBL/GenBank/DDBJ whole genome shotgun (WGS) entry which is preliminary data.</text>
</comment>
<feature type="region of interest" description="Disordered" evidence="1">
    <location>
        <begin position="1117"/>
        <end position="1165"/>
    </location>
</feature>
<feature type="region of interest" description="Disordered" evidence="1">
    <location>
        <begin position="413"/>
        <end position="485"/>
    </location>
</feature>
<name>A0A811VA89_CERCA</name>
<accession>A0A811VA89</accession>
<feature type="region of interest" description="Disordered" evidence="1">
    <location>
        <begin position="1324"/>
        <end position="1514"/>
    </location>
</feature>
<dbReference type="InterPro" id="IPR001478">
    <property type="entry name" value="PDZ"/>
</dbReference>
<dbReference type="FunFam" id="2.30.42.10:FF:000224">
    <property type="entry name" value="Arc, isoform A"/>
    <property type="match status" value="1"/>
</dbReference>
<dbReference type="CDD" id="cd06759">
    <property type="entry name" value="PDZ3_PDZD2-PDZ1_hPro-IL-16-like"/>
    <property type="match status" value="1"/>
</dbReference>
<evidence type="ECO:0000313" key="3">
    <source>
        <dbReference type="EMBL" id="CAD7012785.1"/>
    </source>
</evidence>
<evidence type="ECO:0000256" key="1">
    <source>
        <dbReference type="SAM" id="MobiDB-lite"/>
    </source>
</evidence>
<organism evidence="3 4">
    <name type="scientific">Ceratitis capitata</name>
    <name type="common">Mediterranean fruit fly</name>
    <name type="synonym">Tephritis capitata</name>
    <dbReference type="NCBI Taxonomy" id="7213"/>
    <lineage>
        <taxon>Eukaryota</taxon>
        <taxon>Metazoa</taxon>
        <taxon>Ecdysozoa</taxon>
        <taxon>Arthropoda</taxon>
        <taxon>Hexapoda</taxon>
        <taxon>Insecta</taxon>
        <taxon>Pterygota</taxon>
        <taxon>Neoptera</taxon>
        <taxon>Endopterygota</taxon>
        <taxon>Diptera</taxon>
        <taxon>Brachycera</taxon>
        <taxon>Muscomorpha</taxon>
        <taxon>Tephritoidea</taxon>
        <taxon>Tephritidae</taxon>
        <taxon>Ceratitis</taxon>
        <taxon>Ceratitis</taxon>
    </lineage>
</organism>
<feature type="compositionally biased region" description="Polar residues" evidence="1">
    <location>
        <begin position="1412"/>
        <end position="1424"/>
    </location>
</feature>
<feature type="compositionally biased region" description="Basic and acidic residues" evidence="1">
    <location>
        <begin position="457"/>
        <end position="466"/>
    </location>
</feature>
<feature type="compositionally biased region" description="Polar residues" evidence="1">
    <location>
        <begin position="1370"/>
        <end position="1386"/>
    </location>
</feature>
<dbReference type="PROSITE" id="PS50106">
    <property type="entry name" value="PDZ"/>
    <property type="match status" value="2"/>
</dbReference>
<feature type="compositionally biased region" description="Low complexity" evidence="1">
    <location>
        <begin position="161"/>
        <end position="170"/>
    </location>
</feature>
<sequence length="1646" mass="176908">MRLFKSRKSIDTFGTTATNSSNTTNNNSTYQQHYTTQNATPTATPPTCTVKFSKTIAGSTSISSSLPDLHDSPVMILSCTNLSASHTPTPRTPTSVSVLSASNSGASTQTHSPATGGGGCGGGSYTLTYNSLNSSGRQTPSALSVASLNDAALQRLHHHQQQQQQQQQHHSTTQLYQNGSVGGSGPTKCKSNTLLVNYGGSSNNIAAAQHYYQKLGQQSLGQQRNTSSSSSCIYDKSRNASCHNISLMPNGEKATAGGSSGYGGISGGGTPMKSCGGSTISLMASNGHLPNYQLVTAVPVVILDDEKKFTSTTETAAITSTTTTSVAATTTATATPTSTTASSATRNVFTWGKRMSRKLDILKRSDTTNTHKSHTDLRSLFQTTTHNNNNNANAKDNYQTHTLKKCKSGPIETIKQQQQKNQQQQQQQQQKDQKDQASTQQKQQAQNGEVPQCKNLQKQDKAKEGSTHGSSAQQSTPPNAQQRSQKAIKNFFHRIGSTGMLNHKSHNLIKAAEPSGTTGSNLYRSSSTSQLTSSSYIKCDDPTEGLNLANNRQGKLQKSAANAAANLKSSSCDDIAKVGASQSPNGDVPTLGGQTQNTASQPSQESTNRRGAFPYAFLRSRLSVLPEENGGSVMKQPSLSSLHTIDASGGLLELQHPVSQYLQVGQQHSPVSQHRNSTTMLPSETAAAMADSALDSLSLSSTSPNHQKKVIYRNGVLIKRYSSDDSAISNCSPQQLNVGAVGATAYNGVCINGELIISRNNSLSSKDWEPLYQRLSSCLSSNESGYDSDGGGGGSGGGGVGTGVGCVNIGSGESDGSVCGSVIFPVNTNNTQLLGNNLGISGGDTESIASGTLKRNSLISLTSSESGVGCGGIRSSSICSTTSGSVSLGGYNYDYETETIRRRFRQIKLERKCQEDCIGLVLSPKTVMMSTNEQQYRYLIVEMDPYGMAQKDGRLRIGDEIVNVNGKHLRGMQSFTDVQRLLSTFVNNSIDLVIAHDEIATVTDFYTKIKIDGSSAQTYNSMLSLHGGNEPAPASAPPTANPQSEYLARARKRLSYTQRTQSTDSINYDLQSLQLALENEDTRQIRKPSSEIMGSAANELDVDDDTRSLASVTTMHSLSSMPTPMPLMQHRRCSTPRHSTDSTGNGGEFEGEHIRRRARSSSGQRNLELTPLYTANTEYTPVYTNRASSISLATHTISDDEKWQLLARKRCSEGATLLRAQQQQTQAQQQPQAELLADCSGRAAGNRSASLPFGIPTPTAPSSFSDTVDGAGAAQAQQLPAQSFPSRTHYTRNSINLSNSHYRSLRFAHSRLSSSRLSLFIQPQSSGATDGGRLKTTNNSNCNYQNLNATNSTNNTKTQTKTTPVAATNSAVSERTTPTATQSVNTTDDDAHRQRRQSQHPQQQQQQQEPQTASDLTNNTNINANPYHLISQQQQKQHQNLSQPQHQQQQLHQHHHHNQRHHATPSHLYQPLQQQQQHLTVPSSSMSTALTASGSSLTTTISDTGTPTNSLQYHRPSLPTARLTIRDEEMAEVIRASMNDDSSRSTQKTITFFKGHGMKSLGFSIVGGRDSPKGNMGIFVKTVFPSGQAADDGTLQAGDEIVEINGTSVQGMSHAETIRLFKDVREGAIVLKVLRRKLQKAKSMGV</sequence>
<feature type="compositionally biased region" description="Polar residues" evidence="1">
    <location>
        <begin position="592"/>
        <end position="606"/>
    </location>
</feature>
<evidence type="ECO:0000313" key="4">
    <source>
        <dbReference type="Proteomes" id="UP000606786"/>
    </source>
</evidence>
<dbReference type="SMART" id="SM00228">
    <property type="entry name" value="PDZ"/>
    <property type="match status" value="2"/>
</dbReference>
<reference evidence="3" key="1">
    <citation type="submission" date="2020-11" db="EMBL/GenBank/DDBJ databases">
        <authorList>
            <person name="Whitehead M."/>
        </authorList>
    </citation>
    <scope>NUCLEOTIDE SEQUENCE</scope>
    <source>
        <strain evidence="3">EGII</strain>
    </source>
</reference>